<evidence type="ECO:0000256" key="1">
    <source>
        <dbReference type="ARBA" id="ARBA00009884"/>
    </source>
</evidence>
<evidence type="ECO:0000313" key="3">
    <source>
        <dbReference type="Proteomes" id="UP000183365"/>
    </source>
</evidence>
<sequence>MQGKSIFTQAYKSKDLFRYEFSEALGKLVSSFDSTLSINVYIPQKSAVSILNSYITFDELKQKFGNIKIYNQIDQLEKENNVIVLQVQDILNDLSYTDIETLQGYWGKNLNKVLILGQESNTKFQDLKEHTIRFIYKVADDVELEIEMIELPMFRLGEEIFSATLFEEKNFIRPRKTDKSKLLNMIKKWMKINNVENINKIISCESSNVIENYDLAAHDLSNMLEQEYKMKVHEDLLFDSKRDCNVLIFDRSCDRLTPLLTDLTYAGLLKMIDKTFLMDILTRENNNGHELKDNIFENLKFLNFGEVGSVLQRLLRSYGKATDTKLKADTSMSDELNRMIKMLSNEEVISNSKNLPKHVNEASKMMDETKNPKYNLEDIIDIESLLLSEWNTQSRYLNNTTKIKFSWNKLGSSGNKNSKIVDDFMIIEWIEEQNLLGNYTLEKLMDLLILYIKLYGPIVRQDEFYNRLLISFSDRFGSDEVCVLFEKLFNESVLIIDSKFNNSLFSLSSKQEPTTNLQMLDYNKRHLLLMNYLNYVSNTERENPMYMNLLDTLNKTTSVVGFDFLENLGLKKVEEDTALDPLSFAYCGIVPVITRLLQYVLTVNSLDPSILKLGIPLDIINDFGNEEMKSLLTVSERQLMKHKAGKNKSSKLTFAKTLVIFTNGATMGELATIDKLNKLMINSCDIDKSIEMVPISVITDKII</sequence>
<dbReference type="InterPro" id="IPR001619">
    <property type="entry name" value="Sec1-like"/>
</dbReference>
<evidence type="ECO:0000313" key="2">
    <source>
        <dbReference type="EMBL" id="SGZ37835.1"/>
    </source>
</evidence>
<dbReference type="SUPFAM" id="SSF56815">
    <property type="entry name" value="Sec1/munc18-like (SM) proteins"/>
    <property type="match status" value="1"/>
</dbReference>
<dbReference type="Pfam" id="PF00995">
    <property type="entry name" value="Sec1"/>
    <property type="match status" value="1"/>
</dbReference>
<organism evidence="2 3">
    <name type="scientific">Hanseniaspora guilliermondii</name>
    <dbReference type="NCBI Taxonomy" id="56406"/>
    <lineage>
        <taxon>Eukaryota</taxon>
        <taxon>Fungi</taxon>
        <taxon>Dikarya</taxon>
        <taxon>Ascomycota</taxon>
        <taxon>Saccharomycotina</taxon>
        <taxon>Saccharomycetes</taxon>
        <taxon>Saccharomycodales</taxon>
        <taxon>Saccharomycodaceae</taxon>
        <taxon>Hanseniaspora</taxon>
    </lineage>
</organism>
<protein>
    <submittedName>
        <fullName evidence="2">Uncharacterized protein</fullName>
    </submittedName>
</protein>
<comment type="similarity">
    <text evidence="1">Belongs to the STXBP/unc-18/SEC1 family.</text>
</comment>
<dbReference type="AlphaFoldDB" id="A0A1L0AYQ6"/>
<gene>
    <name evidence="2" type="ORF">HGUI_00035</name>
</gene>
<dbReference type="PANTHER" id="PTHR11679">
    <property type="entry name" value="VESICLE PROTEIN SORTING-ASSOCIATED"/>
    <property type="match status" value="1"/>
</dbReference>
<dbReference type="GO" id="GO:0016192">
    <property type="term" value="P:vesicle-mediated transport"/>
    <property type="evidence" value="ECO:0007669"/>
    <property type="project" value="InterPro"/>
</dbReference>
<dbReference type="Gene3D" id="3.40.50.1910">
    <property type="match status" value="2"/>
</dbReference>
<reference evidence="3" key="1">
    <citation type="submission" date="2016-11" db="EMBL/GenBank/DDBJ databases">
        <authorList>
            <person name="Guldener U."/>
        </authorList>
    </citation>
    <scope>NUCLEOTIDE SEQUENCE [LARGE SCALE GENOMIC DNA]</scope>
</reference>
<name>A0A1L0AYQ6_9ASCO</name>
<proteinExistence type="inferred from homology"/>
<dbReference type="Proteomes" id="UP000183365">
    <property type="component" value="Unassembled WGS sequence"/>
</dbReference>
<dbReference type="EMBL" id="FQNF01000001">
    <property type="protein sequence ID" value="SGZ37835.1"/>
    <property type="molecule type" value="Genomic_DNA"/>
</dbReference>
<dbReference type="InterPro" id="IPR027482">
    <property type="entry name" value="Sec1-like_dom2"/>
</dbReference>
<dbReference type="OrthoDB" id="10262287at2759"/>
<accession>A0A1L0AYQ6</accession>
<dbReference type="VEuPathDB" id="FungiDB:HGUI_00035"/>
<keyword evidence="3" id="KW-1185">Reference proteome</keyword>
<dbReference type="InterPro" id="IPR036045">
    <property type="entry name" value="Sec1-like_sf"/>
</dbReference>